<dbReference type="RefSeq" id="WP_338690672.1">
    <property type="nucleotide sequence ID" value="NZ_AP024702.1"/>
</dbReference>
<proteinExistence type="predicted"/>
<evidence type="ECO:0000313" key="3">
    <source>
        <dbReference type="Proteomes" id="UP001374893"/>
    </source>
</evidence>
<protein>
    <submittedName>
        <fullName evidence="2">Uncharacterized protein</fullName>
    </submittedName>
</protein>
<dbReference type="EMBL" id="AP024702">
    <property type="protein sequence ID" value="BCX48090.1"/>
    <property type="molecule type" value="Genomic_DNA"/>
</dbReference>
<accession>A0ABN6H369</accession>
<feature type="transmembrane region" description="Helical" evidence="1">
    <location>
        <begin position="231"/>
        <end position="254"/>
    </location>
</feature>
<keyword evidence="1" id="KW-0812">Transmembrane</keyword>
<reference evidence="2 3" key="1">
    <citation type="submission" date="2021-06" db="EMBL/GenBank/DDBJ databases">
        <title>Complete genome of Haloferula helveola possessing various polysaccharide degrading enzymes.</title>
        <authorList>
            <person name="Takami H."/>
            <person name="Huang C."/>
            <person name="Hamasaki K."/>
        </authorList>
    </citation>
    <scope>NUCLEOTIDE SEQUENCE [LARGE SCALE GENOMIC DNA]</scope>
    <source>
        <strain evidence="2 3">CN-1</strain>
    </source>
</reference>
<feature type="transmembrane region" description="Helical" evidence="1">
    <location>
        <begin position="190"/>
        <end position="211"/>
    </location>
</feature>
<dbReference type="Proteomes" id="UP001374893">
    <property type="component" value="Chromosome"/>
</dbReference>
<keyword evidence="1" id="KW-0472">Membrane</keyword>
<feature type="transmembrane region" description="Helical" evidence="1">
    <location>
        <begin position="98"/>
        <end position="117"/>
    </location>
</feature>
<feature type="transmembrane region" description="Helical" evidence="1">
    <location>
        <begin position="65"/>
        <end position="86"/>
    </location>
</feature>
<evidence type="ECO:0000256" key="1">
    <source>
        <dbReference type="SAM" id="Phobius"/>
    </source>
</evidence>
<name>A0ABN6H369_9BACT</name>
<evidence type="ECO:0000313" key="2">
    <source>
        <dbReference type="EMBL" id="BCX48090.1"/>
    </source>
</evidence>
<sequence length="264" mass="27357">MKWRIFLAGFVVAMGLVFYLADGRILVTFFLDLVVGTMSEDRTAAVPPGEFSWGTKQWGSMNAELARTGIAFAAMVTGHFLLLGFLGPRVKGRLKFALLLAFAFLLASGVLLVRASIDIRATFQMLSMSGAADPQMLGESMPVGGGDASRWLLALGLGTVAFLSAMTALRSNHIGSAGPTVGSALMRVSAGALLLAGLIMLVVCFGPLTSVLNSSGRLDPSMLAGKITSSLMALTFVGAMTALSGAIGAVAAMLPEPQEPPTIG</sequence>
<feature type="transmembrane region" description="Helical" evidence="1">
    <location>
        <begin position="151"/>
        <end position="169"/>
    </location>
</feature>
<keyword evidence="1" id="KW-1133">Transmembrane helix</keyword>
<gene>
    <name evidence="2" type="ORF">HAHE_19980</name>
</gene>
<organism evidence="2 3">
    <name type="scientific">Haloferula helveola</name>
    <dbReference type="NCBI Taxonomy" id="490095"/>
    <lineage>
        <taxon>Bacteria</taxon>
        <taxon>Pseudomonadati</taxon>
        <taxon>Verrucomicrobiota</taxon>
        <taxon>Verrucomicrobiia</taxon>
        <taxon>Verrucomicrobiales</taxon>
        <taxon>Verrucomicrobiaceae</taxon>
        <taxon>Haloferula</taxon>
    </lineage>
</organism>
<keyword evidence="3" id="KW-1185">Reference proteome</keyword>